<organism evidence="1">
    <name type="scientific">Arundo donax</name>
    <name type="common">Giant reed</name>
    <name type="synonym">Donax arundinaceus</name>
    <dbReference type="NCBI Taxonomy" id="35708"/>
    <lineage>
        <taxon>Eukaryota</taxon>
        <taxon>Viridiplantae</taxon>
        <taxon>Streptophyta</taxon>
        <taxon>Embryophyta</taxon>
        <taxon>Tracheophyta</taxon>
        <taxon>Spermatophyta</taxon>
        <taxon>Magnoliopsida</taxon>
        <taxon>Liliopsida</taxon>
        <taxon>Poales</taxon>
        <taxon>Poaceae</taxon>
        <taxon>PACMAD clade</taxon>
        <taxon>Arundinoideae</taxon>
        <taxon>Arundineae</taxon>
        <taxon>Arundo</taxon>
    </lineage>
</organism>
<dbReference type="EMBL" id="GBRH01183657">
    <property type="protein sequence ID" value="JAE14239.1"/>
    <property type="molecule type" value="Transcribed_RNA"/>
</dbReference>
<sequence>MMAPLLTQKLLQASISEYRRSLKHSSPSVCNRNVVLLFAYKEKKTFRIICGEQLSLCRHTYILRTSWHDNE</sequence>
<proteinExistence type="predicted"/>
<name>A0A0A9FSP3_ARUDO</name>
<accession>A0A0A9FSP3</accession>
<reference evidence="1" key="2">
    <citation type="journal article" date="2015" name="Data Brief">
        <title>Shoot transcriptome of the giant reed, Arundo donax.</title>
        <authorList>
            <person name="Barrero R.A."/>
            <person name="Guerrero F.D."/>
            <person name="Moolhuijzen P."/>
            <person name="Goolsby J.A."/>
            <person name="Tidwell J."/>
            <person name="Bellgard S.E."/>
            <person name="Bellgard M.I."/>
        </authorList>
    </citation>
    <scope>NUCLEOTIDE SEQUENCE</scope>
    <source>
        <tissue evidence="1">Shoot tissue taken approximately 20 cm above the soil surface</tissue>
    </source>
</reference>
<evidence type="ECO:0000313" key="1">
    <source>
        <dbReference type="EMBL" id="JAE14239.1"/>
    </source>
</evidence>
<dbReference type="AlphaFoldDB" id="A0A0A9FSP3"/>
<reference evidence="1" key="1">
    <citation type="submission" date="2014-09" db="EMBL/GenBank/DDBJ databases">
        <authorList>
            <person name="Magalhaes I.L.F."/>
            <person name="Oliveira U."/>
            <person name="Santos F.R."/>
            <person name="Vidigal T.H.D.A."/>
            <person name="Brescovit A.D."/>
            <person name="Santos A.J."/>
        </authorList>
    </citation>
    <scope>NUCLEOTIDE SEQUENCE</scope>
    <source>
        <tissue evidence="1">Shoot tissue taken approximately 20 cm above the soil surface</tissue>
    </source>
</reference>
<protein>
    <submittedName>
        <fullName evidence="1">Signal recognition particle 19 kDa protein</fullName>
    </submittedName>
</protein>